<dbReference type="OrthoDB" id="9801773at2"/>
<feature type="domain" description="NAD-dependent epimerase/dehydratase" evidence="2">
    <location>
        <begin position="6"/>
        <end position="123"/>
    </location>
</feature>
<evidence type="ECO:0000313" key="4">
    <source>
        <dbReference type="EMBL" id="SFT80809.1"/>
    </source>
</evidence>
<dbReference type="InterPro" id="IPR010099">
    <property type="entry name" value="SDR39U1"/>
</dbReference>
<gene>
    <name evidence="4" type="ORF">SAMN05216474_2447</name>
</gene>
<evidence type="ECO:0000313" key="5">
    <source>
        <dbReference type="Proteomes" id="UP000236454"/>
    </source>
</evidence>
<dbReference type="InterPro" id="IPR036291">
    <property type="entry name" value="NAD(P)-bd_dom_sf"/>
</dbReference>
<keyword evidence="5" id="KW-1185">Reference proteome</keyword>
<organism evidence="4 5">
    <name type="scientific">Lishizhenia tianjinensis</name>
    <dbReference type="NCBI Taxonomy" id="477690"/>
    <lineage>
        <taxon>Bacteria</taxon>
        <taxon>Pseudomonadati</taxon>
        <taxon>Bacteroidota</taxon>
        <taxon>Flavobacteriia</taxon>
        <taxon>Flavobacteriales</taxon>
        <taxon>Crocinitomicaceae</taxon>
        <taxon>Lishizhenia</taxon>
    </lineage>
</organism>
<dbReference type="NCBIfam" id="TIGR01777">
    <property type="entry name" value="yfcH"/>
    <property type="match status" value="1"/>
</dbReference>
<dbReference type="SUPFAM" id="SSF51735">
    <property type="entry name" value="NAD(P)-binding Rossmann-fold domains"/>
    <property type="match status" value="1"/>
</dbReference>
<protein>
    <recommendedName>
        <fullName evidence="6">TIGR01777 family protein</fullName>
    </recommendedName>
</protein>
<reference evidence="4 5" key="1">
    <citation type="submission" date="2016-10" db="EMBL/GenBank/DDBJ databases">
        <authorList>
            <person name="de Groot N.N."/>
        </authorList>
    </citation>
    <scope>NUCLEOTIDE SEQUENCE [LARGE SCALE GENOMIC DNA]</scope>
    <source>
        <strain evidence="4 5">CGMCC 1.7005</strain>
    </source>
</reference>
<sequence>MEKKKIVIAGGSGLVGQALQDFLRKEGHEVYVLSRSAKDKSNFLHWNPKRKEIAPAAIEGTQVLINLSGQGMADEKWTPARKKELLESRVLPTQFLYASFQKSKTLEQYISASGINCYPLNNYKKVYKEEDAYGDDFLSFIVKEWEKSADLFQNLCKVVKLRISVVLTPTGGALETIAKPIKMYVGSPLGSGKQWMPWITITDLTRMFGHAIDQQLEGAYNAIAHADKNKTFTKKLAKTLNKPLLMPKVPSFVLKLVLGEMSTMVLEGIQASNVKIKSTGFEFQYEALKPALAHVLNKA</sequence>
<evidence type="ECO:0000256" key="1">
    <source>
        <dbReference type="ARBA" id="ARBA00009353"/>
    </source>
</evidence>
<comment type="similarity">
    <text evidence="1">Belongs to the NAD(P)-dependent epimerase/dehydratase family. SDR39U1 subfamily.</text>
</comment>
<evidence type="ECO:0000259" key="2">
    <source>
        <dbReference type="Pfam" id="PF01370"/>
    </source>
</evidence>
<dbReference type="Pfam" id="PF01370">
    <property type="entry name" value="Epimerase"/>
    <property type="match status" value="1"/>
</dbReference>
<name>A0A1I7B0X1_9FLAO</name>
<dbReference type="Pfam" id="PF08338">
    <property type="entry name" value="DUF1731"/>
    <property type="match status" value="1"/>
</dbReference>
<dbReference type="AlphaFoldDB" id="A0A1I7B0X1"/>
<dbReference type="PANTHER" id="PTHR11092">
    <property type="entry name" value="SUGAR NUCLEOTIDE EPIMERASE RELATED"/>
    <property type="match status" value="1"/>
</dbReference>
<feature type="domain" description="DUF1731" evidence="3">
    <location>
        <begin position="249"/>
        <end position="295"/>
    </location>
</feature>
<dbReference type="InterPro" id="IPR013549">
    <property type="entry name" value="DUF1731"/>
</dbReference>
<dbReference type="Proteomes" id="UP000236454">
    <property type="component" value="Unassembled WGS sequence"/>
</dbReference>
<dbReference type="PANTHER" id="PTHR11092:SF0">
    <property type="entry name" value="EPIMERASE FAMILY PROTEIN SDR39U1"/>
    <property type="match status" value="1"/>
</dbReference>
<evidence type="ECO:0000259" key="3">
    <source>
        <dbReference type="Pfam" id="PF08338"/>
    </source>
</evidence>
<dbReference type="STRING" id="477690.SAMN05216474_2447"/>
<dbReference type="Gene3D" id="3.40.50.720">
    <property type="entry name" value="NAD(P)-binding Rossmann-like Domain"/>
    <property type="match status" value="1"/>
</dbReference>
<evidence type="ECO:0008006" key="6">
    <source>
        <dbReference type="Google" id="ProtNLM"/>
    </source>
</evidence>
<dbReference type="InterPro" id="IPR001509">
    <property type="entry name" value="Epimerase_deHydtase"/>
</dbReference>
<dbReference type="EMBL" id="FPAS01000004">
    <property type="protein sequence ID" value="SFT80809.1"/>
    <property type="molecule type" value="Genomic_DNA"/>
</dbReference>
<proteinExistence type="inferred from homology"/>
<accession>A0A1I7B0X1</accession>
<dbReference type="RefSeq" id="WP_090250451.1">
    <property type="nucleotide sequence ID" value="NZ_FPAS01000004.1"/>
</dbReference>